<reference evidence="2 3" key="1">
    <citation type="submission" date="2023-11" db="EMBL/GenBank/DDBJ databases">
        <title>First isolation, identification, and characterization of non-pathogenic Epilithonimonas ginsengisoli isolated from diseased farmed rainbow trout (Oncorhynchus mykiss) in Chile.</title>
        <authorList>
            <person name="Miranda C.D."/>
            <person name="Irgang R."/>
            <person name="Concha C."/>
            <person name="Rojas R."/>
            <person name="Avendano R."/>
        </authorList>
    </citation>
    <scope>NUCLEOTIDE SEQUENCE [LARGE SCALE GENOMIC DNA]</scope>
    <source>
        <strain evidence="2 3">FP99</strain>
    </source>
</reference>
<feature type="transmembrane region" description="Helical" evidence="1">
    <location>
        <begin position="153"/>
        <end position="176"/>
    </location>
</feature>
<keyword evidence="1" id="KW-1133">Transmembrane helix</keyword>
<feature type="transmembrane region" description="Helical" evidence="1">
    <location>
        <begin position="127"/>
        <end position="147"/>
    </location>
</feature>
<keyword evidence="1" id="KW-0812">Transmembrane</keyword>
<keyword evidence="3" id="KW-1185">Reference proteome</keyword>
<protein>
    <recommendedName>
        <fullName evidence="4">MFS transporter</fullName>
    </recommendedName>
</protein>
<evidence type="ECO:0000313" key="2">
    <source>
        <dbReference type="EMBL" id="MDW8551058.1"/>
    </source>
</evidence>
<dbReference type="RefSeq" id="WP_131797846.1">
    <property type="nucleotide sequence ID" value="NZ_JAMXLT020000065.1"/>
</dbReference>
<evidence type="ECO:0008006" key="4">
    <source>
        <dbReference type="Google" id="ProtNLM"/>
    </source>
</evidence>
<proteinExistence type="predicted"/>
<comment type="caution">
    <text evidence="2">The sequence shown here is derived from an EMBL/GenBank/DDBJ whole genome shotgun (WGS) entry which is preliminary data.</text>
</comment>
<dbReference type="Proteomes" id="UP001204439">
    <property type="component" value="Unassembled WGS sequence"/>
</dbReference>
<sequence>MKSILHFSPILMYSWIILNWILMFQNFEVSSFLDLAEERVGAEILFLVAGFFLVATGSGEQTKHDKRVFWGIFVAFFVLGFFITRDNGFGLLSITGIFANQLVEYFSKTGDYGDEANENFVKGKGGIFRFVLVVLYGLPMGFLLKALGYGNSASMICASIIGYYLILLLIELNGILNKKLR</sequence>
<feature type="transmembrane region" description="Helical" evidence="1">
    <location>
        <begin position="7"/>
        <end position="27"/>
    </location>
</feature>
<name>A0ABU4JND6_9FLAO</name>
<feature type="transmembrane region" description="Helical" evidence="1">
    <location>
        <begin position="89"/>
        <end position="106"/>
    </location>
</feature>
<organism evidence="2 3">
    <name type="scientific">Epilithonimonas ginsengisoli</name>
    <dbReference type="NCBI Taxonomy" id="1245592"/>
    <lineage>
        <taxon>Bacteria</taxon>
        <taxon>Pseudomonadati</taxon>
        <taxon>Bacteroidota</taxon>
        <taxon>Flavobacteriia</taxon>
        <taxon>Flavobacteriales</taxon>
        <taxon>Weeksellaceae</taxon>
        <taxon>Chryseobacterium group</taxon>
        <taxon>Epilithonimonas</taxon>
    </lineage>
</organism>
<gene>
    <name evidence="2" type="ORF">NG800_019250</name>
</gene>
<feature type="transmembrane region" description="Helical" evidence="1">
    <location>
        <begin position="39"/>
        <end position="56"/>
    </location>
</feature>
<evidence type="ECO:0000256" key="1">
    <source>
        <dbReference type="SAM" id="Phobius"/>
    </source>
</evidence>
<dbReference type="EMBL" id="JAMXLT020000065">
    <property type="protein sequence ID" value="MDW8551058.1"/>
    <property type="molecule type" value="Genomic_DNA"/>
</dbReference>
<accession>A0ABU4JND6</accession>
<evidence type="ECO:0000313" key="3">
    <source>
        <dbReference type="Proteomes" id="UP001204439"/>
    </source>
</evidence>
<keyword evidence="1" id="KW-0472">Membrane</keyword>
<feature type="transmembrane region" description="Helical" evidence="1">
    <location>
        <begin position="68"/>
        <end position="83"/>
    </location>
</feature>